<evidence type="ECO:0000256" key="1">
    <source>
        <dbReference type="SAM" id="Coils"/>
    </source>
</evidence>
<keyword evidence="3" id="KW-1185">Reference proteome</keyword>
<protein>
    <submittedName>
        <fullName evidence="2">(apollo) hypothetical protein</fullName>
    </submittedName>
</protein>
<accession>A0A8S3WX00</accession>
<organism evidence="2 3">
    <name type="scientific">Parnassius apollo</name>
    <name type="common">Apollo butterfly</name>
    <name type="synonym">Papilio apollo</name>
    <dbReference type="NCBI Taxonomy" id="110799"/>
    <lineage>
        <taxon>Eukaryota</taxon>
        <taxon>Metazoa</taxon>
        <taxon>Ecdysozoa</taxon>
        <taxon>Arthropoda</taxon>
        <taxon>Hexapoda</taxon>
        <taxon>Insecta</taxon>
        <taxon>Pterygota</taxon>
        <taxon>Neoptera</taxon>
        <taxon>Endopterygota</taxon>
        <taxon>Lepidoptera</taxon>
        <taxon>Glossata</taxon>
        <taxon>Ditrysia</taxon>
        <taxon>Papilionoidea</taxon>
        <taxon>Papilionidae</taxon>
        <taxon>Parnassiinae</taxon>
        <taxon>Parnassini</taxon>
        <taxon>Parnassius</taxon>
        <taxon>Parnassius</taxon>
    </lineage>
</organism>
<reference evidence="2" key="1">
    <citation type="submission" date="2021-04" db="EMBL/GenBank/DDBJ databases">
        <authorList>
            <person name="Tunstrom K."/>
        </authorList>
    </citation>
    <scope>NUCLEOTIDE SEQUENCE</scope>
</reference>
<dbReference type="Proteomes" id="UP000691718">
    <property type="component" value="Unassembled WGS sequence"/>
</dbReference>
<dbReference type="EMBL" id="CAJQZP010000847">
    <property type="protein sequence ID" value="CAG4987892.1"/>
    <property type="molecule type" value="Genomic_DNA"/>
</dbReference>
<keyword evidence="1" id="KW-0175">Coiled coil</keyword>
<comment type="caution">
    <text evidence="2">The sequence shown here is derived from an EMBL/GenBank/DDBJ whole genome shotgun (WGS) entry which is preliminary data.</text>
</comment>
<proteinExistence type="predicted"/>
<dbReference type="OrthoDB" id="5989141at2759"/>
<name>A0A8S3WX00_PARAO</name>
<dbReference type="AlphaFoldDB" id="A0A8S3WX00"/>
<gene>
    <name evidence="2" type="ORF">PAPOLLO_LOCUS11528</name>
</gene>
<sequence length="165" mass="18967">MVVCGKCCEEVSSAIQCSVCRKFFNDPCSGITEIEYCKLGDRQSSRCCVSYKTSQQLTRTGSPLPETTRQPTINNIMVELQKHSCQLLPLQEVINDIRIIKNGISDLRKSNNNMLEKLDSFEKRLHVIENAEKKISSLKEYIKKMEAEINEKDQWLRSETSKSRE</sequence>
<evidence type="ECO:0000313" key="3">
    <source>
        <dbReference type="Proteomes" id="UP000691718"/>
    </source>
</evidence>
<evidence type="ECO:0000313" key="2">
    <source>
        <dbReference type="EMBL" id="CAG4987892.1"/>
    </source>
</evidence>
<feature type="coiled-coil region" evidence="1">
    <location>
        <begin position="104"/>
        <end position="148"/>
    </location>
</feature>